<feature type="transmembrane region" description="Helical" evidence="7">
    <location>
        <begin position="81"/>
        <end position="103"/>
    </location>
</feature>
<name>A0AAN9Y1W4_9HEMI</name>
<proteinExistence type="inferred from homology"/>
<dbReference type="Proteomes" id="UP001367676">
    <property type="component" value="Unassembled WGS sequence"/>
</dbReference>
<dbReference type="EMBL" id="JBBCAQ010000034">
    <property type="protein sequence ID" value="KAK7579973.1"/>
    <property type="molecule type" value="Genomic_DNA"/>
</dbReference>
<dbReference type="Gene3D" id="1.10.1450.10">
    <property type="entry name" value="Tetraspanin"/>
    <property type="match status" value="1"/>
</dbReference>
<evidence type="ECO:0000256" key="7">
    <source>
        <dbReference type="RuleBase" id="RU361218"/>
    </source>
</evidence>
<accession>A0AAN9Y1W4</accession>
<gene>
    <name evidence="8" type="ORF">V9T40_000602</name>
</gene>
<keyword evidence="5 7" id="KW-0472">Membrane</keyword>
<comment type="similarity">
    <text evidence="2 7">Belongs to the tetraspanin (TM4SF) family.</text>
</comment>
<dbReference type="AlphaFoldDB" id="A0AAN9Y1W4"/>
<evidence type="ECO:0000313" key="8">
    <source>
        <dbReference type="EMBL" id="KAK7579973.1"/>
    </source>
</evidence>
<evidence type="ECO:0000256" key="4">
    <source>
        <dbReference type="ARBA" id="ARBA00022989"/>
    </source>
</evidence>
<dbReference type="Pfam" id="PF00335">
    <property type="entry name" value="Tetraspanin"/>
    <property type="match status" value="1"/>
</dbReference>
<comment type="caution">
    <text evidence="7">Lacks conserved residue(s) required for the propagation of feature annotation.</text>
</comment>
<feature type="transmembrane region" description="Helical" evidence="7">
    <location>
        <begin position="54"/>
        <end position="74"/>
    </location>
</feature>
<evidence type="ECO:0000256" key="6">
    <source>
        <dbReference type="PIRSR" id="PIRSR002419-1"/>
    </source>
</evidence>
<evidence type="ECO:0000256" key="3">
    <source>
        <dbReference type="ARBA" id="ARBA00022692"/>
    </source>
</evidence>
<evidence type="ECO:0000256" key="5">
    <source>
        <dbReference type="ARBA" id="ARBA00023136"/>
    </source>
</evidence>
<feature type="transmembrane region" description="Helical" evidence="7">
    <location>
        <begin position="12"/>
        <end position="34"/>
    </location>
</feature>
<dbReference type="InterPro" id="IPR000301">
    <property type="entry name" value="Tetraspanin_animals"/>
</dbReference>
<comment type="caution">
    <text evidence="8">The sequence shown here is derived from an EMBL/GenBank/DDBJ whole genome shotgun (WGS) entry which is preliminary data.</text>
</comment>
<organism evidence="8 9">
    <name type="scientific">Parthenolecanium corni</name>
    <dbReference type="NCBI Taxonomy" id="536013"/>
    <lineage>
        <taxon>Eukaryota</taxon>
        <taxon>Metazoa</taxon>
        <taxon>Ecdysozoa</taxon>
        <taxon>Arthropoda</taxon>
        <taxon>Hexapoda</taxon>
        <taxon>Insecta</taxon>
        <taxon>Pterygota</taxon>
        <taxon>Neoptera</taxon>
        <taxon>Paraneoptera</taxon>
        <taxon>Hemiptera</taxon>
        <taxon>Sternorrhyncha</taxon>
        <taxon>Coccoidea</taxon>
        <taxon>Coccidae</taxon>
        <taxon>Parthenolecanium</taxon>
    </lineage>
</organism>
<reference evidence="8 9" key="1">
    <citation type="submission" date="2024-03" db="EMBL/GenBank/DDBJ databases">
        <title>Adaptation during the transition from Ophiocordyceps entomopathogen to insect associate is accompanied by gene loss and intensified selection.</title>
        <authorList>
            <person name="Ward C.M."/>
            <person name="Onetto C.A."/>
            <person name="Borneman A.R."/>
        </authorList>
    </citation>
    <scope>NUCLEOTIDE SEQUENCE [LARGE SCALE GENOMIC DNA]</scope>
    <source>
        <strain evidence="8">AWRI1</strain>
        <tissue evidence="8">Single Adult Female</tissue>
    </source>
</reference>
<comment type="subcellular location">
    <subcellularLocation>
        <location evidence="1 7">Membrane</location>
        <topology evidence="1 7">Multi-pass membrane protein</topology>
    </subcellularLocation>
</comment>
<keyword evidence="3 7" id="KW-0812">Transmembrane</keyword>
<sequence>MEFLVTRFVKFLLHIFNAILLIYGIFLTVCGYMIVQDIRVYEHFVESKIFWLPYFIVFNGIMMIVCSLLGYLGTCQQDYKLLVTFAVSTIMVLLIEIALVTWASSQNPTYEGLRTTLRRSFSNYMLDESDRGAWDRVQKRTQCCGIDGPQNWNLYYTRNQVPSSCCTIATDQTGALCLNTPNSKIVYQHGCHPILTKRISDHWSVVSLMAAIATFLQTVQTTLCPRLPIDAPPRREQLRTLLEIVG</sequence>
<evidence type="ECO:0000313" key="9">
    <source>
        <dbReference type="Proteomes" id="UP001367676"/>
    </source>
</evidence>
<dbReference type="PRINTS" id="PR00259">
    <property type="entry name" value="TMFOUR"/>
</dbReference>
<protein>
    <recommendedName>
        <fullName evidence="7">Tetraspanin</fullName>
    </recommendedName>
</protein>
<dbReference type="GO" id="GO:0005886">
    <property type="term" value="C:plasma membrane"/>
    <property type="evidence" value="ECO:0007669"/>
    <property type="project" value="TreeGrafter"/>
</dbReference>
<keyword evidence="4 7" id="KW-1133">Transmembrane helix</keyword>
<dbReference type="SUPFAM" id="SSF48652">
    <property type="entry name" value="Tetraspanin"/>
    <property type="match status" value="1"/>
</dbReference>
<dbReference type="InterPro" id="IPR008952">
    <property type="entry name" value="Tetraspanin_EC2_sf"/>
</dbReference>
<feature type="disulfide bond" evidence="6">
    <location>
        <begin position="144"/>
        <end position="165"/>
    </location>
</feature>
<dbReference type="PIRSF" id="PIRSF002419">
    <property type="entry name" value="Tetraspanin"/>
    <property type="match status" value="1"/>
</dbReference>
<keyword evidence="6" id="KW-1015">Disulfide bond</keyword>
<dbReference type="PANTHER" id="PTHR19282">
    <property type="entry name" value="TETRASPANIN"/>
    <property type="match status" value="1"/>
</dbReference>
<dbReference type="InterPro" id="IPR018499">
    <property type="entry name" value="Tetraspanin/Peripherin"/>
</dbReference>
<dbReference type="PANTHER" id="PTHR19282:SF544">
    <property type="entry name" value="TETRASPANIN"/>
    <property type="match status" value="1"/>
</dbReference>
<evidence type="ECO:0000256" key="2">
    <source>
        <dbReference type="ARBA" id="ARBA00006840"/>
    </source>
</evidence>
<evidence type="ECO:0000256" key="1">
    <source>
        <dbReference type="ARBA" id="ARBA00004141"/>
    </source>
</evidence>
<keyword evidence="9" id="KW-1185">Reference proteome</keyword>